<protein>
    <submittedName>
        <fullName evidence="1">Uncharacterized protein</fullName>
    </submittedName>
</protein>
<dbReference type="InterPro" id="IPR008757">
    <property type="entry name" value="Peptidase_M6-like_domain"/>
</dbReference>
<sequence>MISKVTAAVAALAPKVPACKLAAGPDGGKLAGFDLADSVKSTGTVKAWMMFIDFPDAEANGSDPQGLFDSHAGAAEEWYRTSSYGKLSLQISGDTQQVYRMPATTASCHWEGGILSFYLMKYIQDALDAYMQAHNADASIFPEMDILYLIAPPSATFSRSYTYMWEPEVRMPNATGNDTVGTAVAQKAVGFGRDLYDGSNKKGYKALVHETGHTMGMPDYYLTDDSGLPGDLVGGFSVMGAHFEQAPDMFGWDKWRMGWIADSAVHCITEMGSTTHALSPLKKKADGPDSTQIVDVAISGTTMLVAEARTKNGVDDELCGPGVLLYTVDTNVVSGKGPVRILNNLDVDLRWAGAAATSPTSRRCPSRRPGCRP</sequence>
<organism evidence="1 2">
    <name type="scientific">Apiospora saccharicola</name>
    <dbReference type="NCBI Taxonomy" id="335842"/>
    <lineage>
        <taxon>Eukaryota</taxon>
        <taxon>Fungi</taxon>
        <taxon>Dikarya</taxon>
        <taxon>Ascomycota</taxon>
        <taxon>Pezizomycotina</taxon>
        <taxon>Sordariomycetes</taxon>
        <taxon>Xylariomycetidae</taxon>
        <taxon>Amphisphaeriales</taxon>
        <taxon>Apiosporaceae</taxon>
        <taxon>Apiospora</taxon>
    </lineage>
</organism>
<evidence type="ECO:0000313" key="2">
    <source>
        <dbReference type="Proteomes" id="UP001446871"/>
    </source>
</evidence>
<dbReference type="SUPFAM" id="SSF55486">
    <property type="entry name" value="Metalloproteases ('zincins'), catalytic domain"/>
    <property type="match status" value="1"/>
</dbReference>
<name>A0ABR1WGR9_9PEZI</name>
<proteinExistence type="predicted"/>
<dbReference type="EMBL" id="JAQQWM010000001">
    <property type="protein sequence ID" value="KAK8082705.1"/>
    <property type="molecule type" value="Genomic_DNA"/>
</dbReference>
<accession>A0ABR1WGR9</accession>
<gene>
    <name evidence="1" type="ORF">PG996_001486</name>
</gene>
<keyword evidence="2" id="KW-1185">Reference proteome</keyword>
<dbReference type="NCBIfam" id="TIGR03296">
    <property type="entry name" value="M6dom_TIGR03296"/>
    <property type="match status" value="1"/>
</dbReference>
<dbReference type="PANTHER" id="PTHR41775:SF1">
    <property type="entry name" value="PEPTIDASE M6-LIKE DOMAIN-CONTAINING PROTEIN"/>
    <property type="match status" value="1"/>
</dbReference>
<evidence type="ECO:0000313" key="1">
    <source>
        <dbReference type="EMBL" id="KAK8082705.1"/>
    </source>
</evidence>
<dbReference type="Proteomes" id="UP001446871">
    <property type="component" value="Unassembled WGS sequence"/>
</dbReference>
<dbReference type="PANTHER" id="PTHR41775">
    <property type="entry name" value="SECRETED PROTEIN-RELATED"/>
    <property type="match status" value="1"/>
</dbReference>
<reference evidence="1 2" key="1">
    <citation type="submission" date="2023-01" db="EMBL/GenBank/DDBJ databases">
        <title>Analysis of 21 Apiospora genomes using comparative genomics revels a genus with tremendous synthesis potential of carbohydrate active enzymes and secondary metabolites.</title>
        <authorList>
            <person name="Sorensen T."/>
        </authorList>
    </citation>
    <scope>NUCLEOTIDE SEQUENCE [LARGE SCALE GENOMIC DNA]</scope>
    <source>
        <strain evidence="1 2">CBS 83171</strain>
    </source>
</reference>
<comment type="caution">
    <text evidence="1">The sequence shown here is derived from an EMBL/GenBank/DDBJ whole genome shotgun (WGS) entry which is preliminary data.</text>
</comment>